<keyword evidence="10" id="KW-1185">Reference proteome</keyword>
<feature type="compositionally biased region" description="Basic and acidic residues" evidence="6">
    <location>
        <begin position="508"/>
        <end position="518"/>
    </location>
</feature>
<evidence type="ECO:0000313" key="10">
    <source>
        <dbReference type="Proteomes" id="UP000231586"/>
    </source>
</evidence>
<accession>A0A2M8W1F0</accession>
<dbReference type="OrthoDB" id="9758603at2"/>
<protein>
    <recommendedName>
        <fullName evidence="3">beta-mannosidase</fullName>
        <ecNumber evidence="3">3.2.1.25</ecNumber>
    </recommendedName>
</protein>
<name>A0A2M8W1F0_9MICO</name>
<dbReference type="GO" id="GO:0004567">
    <property type="term" value="F:beta-mannosidase activity"/>
    <property type="evidence" value="ECO:0007669"/>
    <property type="project" value="UniProtKB-EC"/>
</dbReference>
<gene>
    <name evidence="9" type="ORF">CLV34_3209</name>
</gene>
<sequence>MINGLVRTDLTSWTVRATRGPVPTSLVGELVDADVPAVVPGTSHTALLDAGLIVDPYVGTAEDDLAWMRHTAWSWSTPLTLDPAAEDERVDLLLEGVDTCATVRLGDRELGRTANMHRSYRYDVRDLADGTERVLVVDIEPAVEVGEAEAARIGARPAAYPRPINMVRKMACSFGWDWGPDLETAGLWKPVRVERWRIARIAQVRPVVAVADDHASATVTVHVDVERSGLGTADDTPLTVRAALRGAAGPDDTDGTADDVAGHVVVAPHATTATLVLDVDDPQLWWPVGHGDPVLHDLTVEVATAEAAHDTVLDRWSRRVGLRTVTLDTGADEHGTRFTILVNGEPVFVRGANWIPDDHLLTRITRERLAARVDQALGAHMNLLRVWGGGIYESDDFYDVCDERGVLVWQDFLLACAAYPEEEPHRSEMEAEARENVVRLMPHASLVLWNGGNENLWGFMDWGWQDELDGATWGYGYYTELFPSVVAELDPSRPYSAGSPYSPGAAPGERHPNDPDHGTHHEWEVWNRVDYHRYRDDVPRFCSEFGFQAPPTWATLERAVQPADGTWSTSDPVWRLHQKAEDGDGKLDRGMAPHLGVPDDFDTWAWAAQLNQARAVTYAVEHYRSWWPRTAGAIVWQLNDCWPVTSWAAVDGDGRPKPLWHALARAYADRAVSVHARDGALVVAVVNDTAQPWEGALAVARTTLAGHELAARDVSVSVAPRSVAIVPVPETVAAVAVPADEVLTAVLDDVRTVHLFAEDVDVELDPSPLVAGVRAADDGVDVLVAATSLARGVTLLVDRVAPEATVDSGVVDLAAGWTHTFRVRGGGLTTADAARLVDPRVLRTANAVVATRLPEQA</sequence>
<evidence type="ECO:0000259" key="7">
    <source>
        <dbReference type="Pfam" id="PF00703"/>
    </source>
</evidence>
<dbReference type="InterPro" id="IPR017853">
    <property type="entry name" value="GH"/>
</dbReference>
<keyword evidence="5" id="KW-0326">Glycosidase</keyword>
<dbReference type="InterPro" id="IPR006102">
    <property type="entry name" value="Ig-like_GH2"/>
</dbReference>
<dbReference type="InterPro" id="IPR054593">
    <property type="entry name" value="Beta-mannosidase-like_N2"/>
</dbReference>
<dbReference type="SUPFAM" id="SSF49785">
    <property type="entry name" value="Galactose-binding domain-like"/>
    <property type="match status" value="1"/>
</dbReference>
<feature type="domain" description="Beta-mannosidase-like galactose-binding" evidence="8">
    <location>
        <begin position="34"/>
        <end position="189"/>
    </location>
</feature>
<dbReference type="EMBL" id="PGTZ01000014">
    <property type="protein sequence ID" value="PJI84753.1"/>
    <property type="molecule type" value="Genomic_DNA"/>
</dbReference>
<feature type="domain" description="Glycoside hydrolase family 2 immunoglobulin-like beta-sandwich" evidence="7">
    <location>
        <begin position="200"/>
        <end position="323"/>
    </location>
</feature>
<evidence type="ECO:0000259" key="8">
    <source>
        <dbReference type="Pfam" id="PF22666"/>
    </source>
</evidence>
<evidence type="ECO:0000256" key="3">
    <source>
        <dbReference type="ARBA" id="ARBA00012754"/>
    </source>
</evidence>
<comment type="similarity">
    <text evidence="2">Belongs to the glycosyl hydrolase 2 family.</text>
</comment>
<proteinExistence type="inferred from homology"/>
<dbReference type="Gene3D" id="3.20.20.80">
    <property type="entry name" value="Glycosidases"/>
    <property type="match status" value="1"/>
</dbReference>
<dbReference type="AlphaFoldDB" id="A0A2M8W1F0"/>
<feature type="region of interest" description="Disordered" evidence="6">
    <location>
        <begin position="493"/>
        <end position="518"/>
    </location>
</feature>
<dbReference type="Pfam" id="PF00703">
    <property type="entry name" value="Glyco_hydro_2"/>
    <property type="match status" value="1"/>
</dbReference>
<dbReference type="InterPro" id="IPR036156">
    <property type="entry name" value="Beta-gal/glucu_dom_sf"/>
</dbReference>
<evidence type="ECO:0000256" key="2">
    <source>
        <dbReference type="ARBA" id="ARBA00007401"/>
    </source>
</evidence>
<dbReference type="PANTHER" id="PTHR43730">
    <property type="entry name" value="BETA-MANNOSIDASE"/>
    <property type="match status" value="1"/>
</dbReference>
<evidence type="ECO:0000256" key="4">
    <source>
        <dbReference type="ARBA" id="ARBA00022801"/>
    </source>
</evidence>
<dbReference type="RefSeq" id="WP_100351297.1">
    <property type="nucleotide sequence ID" value="NZ_PGTZ01000014.1"/>
</dbReference>
<dbReference type="SUPFAM" id="SSF49303">
    <property type="entry name" value="beta-Galactosidase/glucuronidase domain"/>
    <property type="match status" value="1"/>
</dbReference>
<dbReference type="PANTHER" id="PTHR43730:SF1">
    <property type="entry name" value="BETA-MANNOSIDASE"/>
    <property type="match status" value="1"/>
</dbReference>
<dbReference type="FunFam" id="3.20.20.80:FF:000050">
    <property type="entry name" value="Beta-mannosidase B"/>
    <property type="match status" value="1"/>
</dbReference>
<evidence type="ECO:0000256" key="5">
    <source>
        <dbReference type="ARBA" id="ARBA00023295"/>
    </source>
</evidence>
<reference evidence="9 10" key="1">
    <citation type="submission" date="2017-11" db="EMBL/GenBank/DDBJ databases">
        <title>Genomic Encyclopedia of Archaeal and Bacterial Type Strains, Phase II (KMG-II): From Individual Species to Whole Genera.</title>
        <authorList>
            <person name="Goeker M."/>
        </authorList>
    </citation>
    <scope>NUCLEOTIDE SEQUENCE [LARGE SCALE GENOMIC DNA]</scope>
    <source>
        <strain evidence="9 10">DSM 22413</strain>
    </source>
</reference>
<dbReference type="Gene3D" id="2.60.40.10">
    <property type="entry name" value="Immunoglobulins"/>
    <property type="match status" value="1"/>
</dbReference>
<dbReference type="InterPro" id="IPR008979">
    <property type="entry name" value="Galactose-bd-like_sf"/>
</dbReference>
<evidence type="ECO:0000313" key="9">
    <source>
        <dbReference type="EMBL" id="PJI84753.1"/>
    </source>
</evidence>
<organism evidence="9 10">
    <name type="scientific">Luteimicrobium subarcticum</name>
    <dbReference type="NCBI Taxonomy" id="620910"/>
    <lineage>
        <taxon>Bacteria</taxon>
        <taxon>Bacillati</taxon>
        <taxon>Actinomycetota</taxon>
        <taxon>Actinomycetes</taxon>
        <taxon>Micrococcales</taxon>
        <taxon>Luteimicrobium</taxon>
    </lineage>
</organism>
<dbReference type="InterPro" id="IPR013783">
    <property type="entry name" value="Ig-like_fold"/>
</dbReference>
<keyword evidence="4" id="KW-0378">Hydrolase</keyword>
<evidence type="ECO:0000256" key="6">
    <source>
        <dbReference type="SAM" id="MobiDB-lite"/>
    </source>
</evidence>
<comment type="catalytic activity">
    <reaction evidence="1">
        <text>Hydrolysis of terminal, non-reducing beta-D-mannose residues in beta-D-mannosides.</text>
        <dbReference type="EC" id="3.2.1.25"/>
    </reaction>
</comment>
<dbReference type="EC" id="3.2.1.25" evidence="3"/>
<dbReference type="GO" id="GO:0006516">
    <property type="term" value="P:glycoprotein catabolic process"/>
    <property type="evidence" value="ECO:0007669"/>
    <property type="project" value="TreeGrafter"/>
</dbReference>
<dbReference type="Gene3D" id="2.60.120.260">
    <property type="entry name" value="Galactose-binding domain-like"/>
    <property type="match status" value="1"/>
</dbReference>
<dbReference type="GO" id="GO:0005975">
    <property type="term" value="P:carbohydrate metabolic process"/>
    <property type="evidence" value="ECO:0007669"/>
    <property type="project" value="InterPro"/>
</dbReference>
<comment type="caution">
    <text evidence="9">The sequence shown here is derived from an EMBL/GenBank/DDBJ whole genome shotgun (WGS) entry which is preliminary data.</text>
</comment>
<evidence type="ECO:0000256" key="1">
    <source>
        <dbReference type="ARBA" id="ARBA00000829"/>
    </source>
</evidence>
<dbReference type="SUPFAM" id="SSF51445">
    <property type="entry name" value="(Trans)glycosidases"/>
    <property type="match status" value="1"/>
</dbReference>
<dbReference type="Pfam" id="PF22666">
    <property type="entry name" value="Glyco_hydro_2_N2"/>
    <property type="match status" value="1"/>
</dbReference>
<dbReference type="InterPro" id="IPR050887">
    <property type="entry name" value="Beta-mannosidase_GH2"/>
</dbReference>
<dbReference type="Proteomes" id="UP000231586">
    <property type="component" value="Unassembled WGS sequence"/>
</dbReference>